<evidence type="ECO:0000313" key="2">
    <source>
        <dbReference type="Proteomes" id="UP001595816"/>
    </source>
</evidence>
<organism evidence="1 2">
    <name type="scientific">Hamadaea flava</name>
    <dbReference type="NCBI Taxonomy" id="1742688"/>
    <lineage>
        <taxon>Bacteria</taxon>
        <taxon>Bacillati</taxon>
        <taxon>Actinomycetota</taxon>
        <taxon>Actinomycetes</taxon>
        <taxon>Micromonosporales</taxon>
        <taxon>Micromonosporaceae</taxon>
        <taxon>Hamadaea</taxon>
    </lineage>
</organism>
<proteinExistence type="predicted"/>
<dbReference type="Proteomes" id="UP001595816">
    <property type="component" value="Unassembled WGS sequence"/>
</dbReference>
<protein>
    <submittedName>
        <fullName evidence="1">Uncharacterized protein</fullName>
    </submittedName>
</protein>
<accession>A0ABV8LHS0</accession>
<name>A0ABV8LHS0_9ACTN</name>
<comment type="caution">
    <text evidence="1">The sequence shown here is derived from an EMBL/GenBank/DDBJ whole genome shotgun (WGS) entry which is preliminary data.</text>
</comment>
<keyword evidence="2" id="KW-1185">Reference proteome</keyword>
<evidence type="ECO:0000313" key="1">
    <source>
        <dbReference type="EMBL" id="MFC4130153.1"/>
    </source>
</evidence>
<sequence length="197" mass="21736">MGRVARAPMQWFLYLVGGLALAVSAAFGGFAPVKQAEPVLKVGEVNAGTPWNVKITSVRLVGSLEPQVRLKDSADHWLAVIAEVEITDVVSRRDIRDIVLVKDVPGILHYEFNGDGPEFAREVVVTSDGTRVEALHPGLTEKVAFLWEVKPDTVPTQVEVEIWGKTHRKSSLTDLMEWLDHVPRAVLTVPVEDKRNG</sequence>
<gene>
    <name evidence="1" type="ORF">ACFOZ4_05985</name>
</gene>
<reference evidence="2" key="1">
    <citation type="journal article" date="2019" name="Int. J. Syst. Evol. Microbiol.">
        <title>The Global Catalogue of Microorganisms (GCM) 10K type strain sequencing project: providing services to taxonomists for standard genome sequencing and annotation.</title>
        <authorList>
            <consortium name="The Broad Institute Genomics Platform"/>
            <consortium name="The Broad Institute Genome Sequencing Center for Infectious Disease"/>
            <person name="Wu L."/>
            <person name="Ma J."/>
        </authorList>
    </citation>
    <scope>NUCLEOTIDE SEQUENCE [LARGE SCALE GENOMIC DNA]</scope>
    <source>
        <strain evidence="2">CGMCC 4.7289</strain>
    </source>
</reference>
<dbReference type="EMBL" id="JBHSAY010000005">
    <property type="protein sequence ID" value="MFC4130153.1"/>
    <property type="molecule type" value="Genomic_DNA"/>
</dbReference>
<dbReference type="RefSeq" id="WP_253758439.1">
    <property type="nucleotide sequence ID" value="NZ_JAMZDZ010000001.1"/>
</dbReference>